<dbReference type="Gene3D" id="3.30.200.20">
    <property type="entry name" value="Phosphorylase Kinase, domain 1"/>
    <property type="match status" value="1"/>
</dbReference>
<dbReference type="SUPFAM" id="SSF56112">
    <property type="entry name" value="Protein kinase-like (PK-like)"/>
    <property type="match status" value="1"/>
</dbReference>
<feature type="region of interest" description="Disordered" evidence="2">
    <location>
        <begin position="678"/>
        <end position="818"/>
    </location>
</feature>
<sequence>MQYFQKLIQKDLGFTHSLDTPIASHDPANIWALHHGKSKSTHDPSLVFHFDGSKPGSTSSQAALAKSCLQRLKTLRHPDVLKYIASVEGPDGTIYVATEPATPLATILADASSPLDRETVLWGLYTTARALGFLHDSSLIHGRLNPATVFVTPQGDWKLAGFECVTAHSSAASLTQHAAQLQRHEYQSPEFARGNWSGIASGAPGAVDSWALGCLMYEAHAGSLTSPDQLQNISALPKQILSAYQKLLASNASNRAPAGQLPNHPYFQKSKFVELNMFVENLALKGQLEREAFLGKLSTIMDRLPDGFCTFKVLPMLSQSLETGAGAVAAFACIVKMADRLSEHDFANIVVKKYAVGWYGNHGLDRNLKVQLYSKLDLFSKHFDDNALNTVLFPAMCASFQDMQAPALRDGAVKAVLSICNRLTDKNLNSVLMSHFARLQVDPEPAIRTNTTVCLGKLAPQLSQAARNKVLAAAFLRSLKDPFPHARAAGVNAILITTDTYSVKDIATRLLPAIIPLLIDKSGDVRQLAFKVVAEFQSTLTRNHEEMSRTEESSSANHAQNKETSGFKSGSASLGSGWGLSSFSSMTAALLNKSDTPAQSSSTSTGISSEDFKRGRPTAAVTSNGKPPAMVKAPTAMSSDTWGSTNGGGNAGSNVSAPAAFAPTPLTAQSLGSAMNTFSDFNDAGNELPEDDDDDGWGDMDIKPAAGTKPIDEEDLFVSMMGNPTSKPKAVPGGIPRSGSNTSSASGSMAGGGDLWNLAPPMVSKPKPRPPTTRTTASGMGLNSTSSRRNKKSTGDDWEALLGGTGSTKRKPVSRGAR</sequence>
<dbReference type="InterPro" id="IPR011989">
    <property type="entry name" value="ARM-like"/>
</dbReference>
<feature type="region of interest" description="Disordered" evidence="2">
    <location>
        <begin position="541"/>
        <end position="570"/>
    </location>
</feature>
<feature type="compositionally biased region" description="Low complexity" evidence="2">
    <location>
        <begin position="738"/>
        <end position="748"/>
    </location>
</feature>
<dbReference type="PANTHER" id="PTHR12984:SF3">
    <property type="entry name" value="N-TERMINAL KINASE-LIKE PROTEIN"/>
    <property type="match status" value="1"/>
</dbReference>
<dbReference type="PhylomeDB" id="R7QE75"/>
<feature type="compositionally biased region" description="Polar residues" evidence="2">
    <location>
        <begin position="777"/>
        <end position="787"/>
    </location>
</feature>
<accession>R7QE75</accession>
<dbReference type="Proteomes" id="UP000012073">
    <property type="component" value="Unassembled WGS sequence"/>
</dbReference>
<dbReference type="PANTHER" id="PTHR12984">
    <property type="entry name" value="SCY1-RELATED S/T PROTEIN KINASE-LIKE"/>
    <property type="match status" value="1"/>
</dbReference>
<dbReference type="Gene3D" id="1.25.10.10">
    <property type="entry name" value="Leucine-rich Repeat Variant"/>
    <property type="match status" value="1"/>
</dbReference>
<dbReference type="PROSITE" id="PS50077">
    <property type="entry name" value="HEAT_REPEAT"/>
    <property type="match status" value="1"/>
</dbReference>
<evidence type="ECO:0000256" key="1">
    <source>
        <dbReference type="PROSITE-ProRule" id="PRU00103"/>
    </source>
</evidence>
<organism evidence="4 5">
    <name type="scientific">Chondrus crispus</name>
    <name type="common">Carrageen Irish moss</name>
    <name type="synonym">Polymorpha crispa</name>
    <dbReference type="NCBI Taxonomy" id="2769"/>
    <lineage>
        <taxon>Eukaryota</taxon>
        <taxon>Rhodophyta</taxon>
        <taxon>Florideophyceae</taxon>
        <taxon>Rhodymeniophycidae</taxon>
        <taxon>Gigartinales</taxon>
        <taxon>Gigartinaceae</taxon>
        <taxon>Chondrus</taxon>
    </lineage>
</organism>
<dbReference type="PROSITE" id="PS50011">
    <property type="entry name" value="PROTEIN_KINASE_DOM"/>
    <property type="match status" value="1"/>
</dbReference>
<dbReference type="InterPro" id="IPR000719">
    <property type="entry name" value="Prot_kinase_dom"/>
</dbReference>
<proteinExistence type="predicted"/>
<dbReference type="RefSeq" id="XP_005715580.1">
    <property type="nucleotide sequence ID" value="XM_005715523.1"/>
</dbReference>
<dbReference type="SMART" id="SM00220">
    <property type="entry name" value="S_TKc"/>
    <property type="match status" value="1"/>
</dbReference>
<dbReference type="Pfam" id="PF00069">
    <property type="entry name" value="Pkinase"/>
    <property type="match status" value="1"/>
</dbReference>
<evidence type="ECO:0000313" key="4">
    <source>
        <dbReference type="EMBL" id="CDF35761.1"/>
    </source>
</evidence>
<evidence type="ECO:0000256" key="2">
    <source>
        <dbReference type="SAM" id="MobiDB-lite"/>
    </source>
</evidence>
<reference evidence="5" key="1">
    <citation type="journal article" date="2013" name="Proc. Natl. Acad. Sci. U.S.A.">
        <title>Genome structure and metabolic features in the red seaweed Chondrus crispus shed light on evolution of the Archaeplastida.</title>
        <authorList>
            <person name="Collen J."/>
            <person name="Porcel B."/>
            <person name="Carre W."/>
            <person name="Ball S.G."/>
            <person name="Chaparro C."/>
            <person name="Tonon T."/>
            <person name="Barbeyron T."/>
            <person name="Michel G."/>
            <person name="Noel B."/>
            <person name="Valentin K."/>
            <person name="Elias M."/>
            <person name="Artiguenave F."/>
            <person name="Arun A."/>
            <person name="Aury J.M."/>
            <person name="Barbosa-Neto J.F."/>
            <person name="Bothwell J.H."/>
            <person name="Bouget F.Y."/>
            <person name="Brillet L."/>
            <person name="Cabello-Hurtado F."/>
            <person name="Capella-Gutierrez S."/>
            <person name="Charrier B."/>
            <person name="Cladiere L."/>
            <person name="Cock J.M."/>
            <person name="Coelho S.M."/>
            <person name="Colleoni C."/>
            <person name="Czjzek M."/>
            <person name="Da Silva C."/>
            <person name="Delage L."/>
            <person name="Denoeud F."/>
            <person name="Deschamps P."/>
            <person name="Dittami S.M."/>
            <person name="Gabaldon T."/>
            <person name="Gachon C.M."/>
            <person name="Groisillier A."/>
            <person name="Herve C."/>
            <person name="Jabbari K."/>
            <person name="Katinka M."/>
            <person name="Kloareg B."/>
            <person name="Kowalczyk N."/>
            <person name="Labadie K."/>
            <person name="Leblanc C."/>
            <person name="Lopez P.J."/>
            <person name="McLachlan D.H."/>
            <person name="Meslet-Cladiere L."/>
            <person name="Moustafa A."/>
            <person name="Nehr Z."/>
            <person name="Nyvall Collen P."/>
            <person name="Panaud O."/>
            <person name="Partensky F."/>
            <person name="Poulain J."/>
            <person name="Rensing S.A."/>
            <person name="Rousvoal S."/>
            <person name="Samson G."/>
            <person name="Symeonidi A."/>
            <person name="Weissenbach J."/>
            <person name="Zambounis A."/>
            <person name="Wincker P."/>
            <person name="Boyen C."/>
        </authorList>
    </citation>
    <scope>NUCLEOTIDE SEQUENCE [LARGE SCALE GENOMIC DNA]</scope>
    <source>
        <strain evidence="5">cv. Stackhouse</strain>
    </source>
</reference>
<feature type="compositionally biased region" description="Acidic residues" evidence="2">
    <location>
        <begin position="688"/>
        <end position="698"/>
    </location>
</feature>
<dbReference type="Gramene" id="CDF35761">
    <property type="protein sequence ID" value="CDF35761"/>
    <property type="gene ID" value="CHC_T00004233001"/>
</dbReference>
<gene>
    <name evidence="4" type="ORF">CHC_T00004233001</name>
</gene>
<dbReference type="GeneID" id="17323297"/>
<feature type="compositionally biased region" description="Low complexity" evidence="2">
    <location>
        <begin position="600"/>
        <end position="609"/>
    </location>
</feature>
<evidence type="ECO:0000313" key="5">
    <source>
        <dbReference type="Proteomes" id="UP000012073"/>
    </source>
</evidence>
<feature type="compositionally biased region" description="Basic and acidic residues" evidence="2">
    <location>
        <begin position="542"/>
        <end position="552"/>
    </location>
</feature>
<name>R7QE75_CHOCR</name>
<dbReference type="GO" id="GO:0004672">
    <property type="term" value="F:protein kinase activity"/>
    <property type="evidence" value="ECO:0007669"/>
    <property type="project" value="InterPro"/>
</dbReference>
<dbReference type="InterPro" id="IPR021133">
    <property type="entry name" value="HEAT_type_2"/>
</dbReference>
<dbReference type="InterPro" id="IPR051177">
    <property type="entry name" value="CIK-Related_Protein"/>
</dbReference>
<protein>
    <recommendedName>
        <fullName evidence="3">Protein kinase domain-containing protein</fullName>
    </recommendedName>
</protein>
<feature type="repeat" description="HEAT" evidence="1">
    <location>
        <begin position="510"/>
        <end position="546"/>
    </location>
</feature>
<dbReference type="SUPFAM" id="SSF48371">
    <property type="entry name" value="ARM repeat"/>
    <property type="match status" value="1"/>
</dbReference>
<evidence type="ECO:0000259" key="3">
    <source>
        <dbReference type="PROSITE" id="PS50011"/>
    </source>
</evidence>
<feature type="compositionally biased region" description="Polar residues" evidence="2">
    <location>
        <begin position="553"/>
        <end position="568"/>
    </location>
</feature>
<feature type="compositionally biased region" description="Basic residues" evidence="2">
    <location>
        <begin position="808"/>
        <end position="818"/>
    </location>
</feature>
<dbReference type="AlphaFoldDB" id="R7QE75"/>
<dbReference type="STRING" id="2769.R7QE75"/>
<dbReference type="OrthoDB" id="447103at2759"/>
<feature type="domain" description="Protein kinase" evidence="3">
    <location>
        <begin position="1"/>
        <end position="267"/>
    </location>
</feature>
<dbReference type="GO" id="GO:0005524">
    <property type="term" value="F:ATP binding"/>
    <property type="evidence" value="ECO:0007669"/>
    <property type="project" value="InterPro"/>
</dbReference>
<keyword evidence="5" id="KW-1185">Reference proteome</keyword>
<dbReference type="InterPro" id="IPR016024">
    <property type="entry name" value="ARM-type_fold"/>
</dbReference>
<dbReference type="KEGG" id="ccp:CHC_T00004233001"/>
<dbReference type="Gene3D" id="1.10.510.10">
    <property type="entry name" value="Transferase(Phosphotransferase) domain 1"/>
    <property type="match status" value="1"/>
</dbReference>
<dbReference type="OMA" id="NDTSWAG"/>
<feature type="region of interest" description="Disordered" evidence="2">
    <location>
        <begin position="594"/>
        <end position="651"/>
    </location>
</feature>
<dbReference type="InterPro" id="IPR011009">
    <property type="entry name" value="Kinase-like_dom_sf"/>
</dbReference>
<dbReference type="EMBL" id="HG001746">
    <property type="protein sequence ID" value="CDF35761.1"/>
    <property type="molecule type" value="Genomic_DNA"/>
</dbReference>